<dbReference type="Proteomes" id="UP001231649">
    <property type="component" value="Chromosome 6"/>
</dbReference>
<accession>A0ACC2R3G3</accession>
<gene>
    <name evidence="1" type="ORF">PYW08_014781</name>
</gene>
<reference evidence="1" key="1">
    <citation type="submission" date="2023-03" db="EMBL/GenBank/DDBJ databases">
        <title>Chromosome-level genomes of two armyworms, Mythimna separata and Mythimna loreyi, provide insights into the biosynthesis and reception of sex pheromones.</title>
        <authorList>
            <person name="Zhao H."/>
        </authorList>
    </citation>
    <scope>NUCLEOTIDE SEQUENCE</scope>
    <source>
        <strain evidence="1">BeijingLab</strain>
    </source>
</reference>
<protein>
    <submittedName>
        <fullName evidence="1">Uncharacterized protein</fullName>
    </submittedName>
</protein>
<name>A0ACC2R3G3_9NEOP</name>
<evidence type="ECO:0000313" key="2">
    <source>
        <dbReference type="Proteomes" id="UP001231649"/>
    </source>
</evidence>
<sequence>MKLIILVALALVAVTIAAPVEEKRVVEIVEYKSQQEPDGSYSFYYKTSDGSIRQETGVVREARDEENNLKKVVIVNGSYTVVDAEGNSDTVTYSADEAGYHAEGPSIPKVVA</sequence>
<dbReference type="EMBL" id="CM056782">
    <property type="protein sequence ID" value="KAJ8732051.1"/>
    <property type="molecule type" value="Genomic_DNA"/>
</dbReference>
<comment type="caution">
    <text evidence="1">The sequence shown here is derived from an EMBL/GenBank/DDBJ whole genome shotgun (WGS) entry which is preliminary data.</text>
</comment>
<organism evidence="1 2">
    <name type="scientific">Mythimna loreyi</name>
    <dbReference type="NCBI Taxonomy" id="667449"/>
    <lineage>
        <taxon>Eukaryota</taxon>
        <taxon>Metazoa</taxon>
        <taxon>Ecdysozoa</taxon>
        <taxon>Arthropoda</taxon>
        <taxon>Hexapoda</taxon>
        <taxon>Insecta</taxon>
        <taxon>Pterygota</taxon>
        <taxon>Neoptera</taxon>
        <taxon>Endopterygota</taxon>
        <taxon>Lepidoptera</taxon>
        <taxon>Glossata</taxon>
        <taxon>Ditrysia</taxon>
        <taxon>Noctuoidea</taxon>
        <taxon>Noctuidae</taxon>
        <taxon>Noctuinae</taxon>
        <taxon>Hadenini</taxon>
        <taxon>Mythimna</taxon>
    </lineage>
</organism>
<proteinExistence type="predicted"/>
<keyword evidence="2" id="KW-1185">Reference proteome</keyword>
<evidence type="ECO:0000313" key="1">
    <source>
        <dbReference type="EMBL" id="KAJ8732051.1"/>
    </source>
</evidence>